<dbReference type="InterPro" id="IPR015421">
    <property type="entry name" value="PyrdxlP-dep_Trfase_major"/>
</dbReference>
<keyword evidence="9" id="KW-1185">Reference proteome</keyword>
<evidence type="ECO:0000259" key="7">
    <source>
        <dbReference type="Pfam" id="PF00266"/>
    </source>
</evidence>
<name>A0A1I2DR62_9BACL</name>
<accession>A0A1I2DR62</accession>
<sequence>MMNADREKIIYLDHAATSWPKPNSVIEAVQHAMLHDAANPGRGSHRMAVRASRVLFDTRKQLAKLFRVKNPNDIAFAGNTTGALNMAIKGYIKEGDHVVATGIEHNSVRRPLEFLKQSLGIKVTYVEADEQGNITVDQVRDAIIPQTTLVIVSHSSNLLGTIVPLAEIGELTRQRGVKLLVDAAQSAGVLEIDVEAMGIDMLAFPGHKGLLGPQGTGGLYIHPELDLVPMLHGGTGSQSEAAEQPHVRPDRYEAGTQNTPGLAGLKAGVEYVLNETVHKIHTKEWALTQQMMEGLSAIEGVRLLGPKLGEQRTGMVSFVAEGVDPSEMSFILDQHYQIAVRAGFHCTPLAHTCAGTMATGAVRASVGYFTTEAEVSALVDAVREIRTQYKI</sequence>
<dbReference type="SUPFAM" id="SSF53383">
    <property type="entry name" value="PLP-dependent transferases"/>
    <property type="match status" value="1"/>
</dbReference>
<dbReference type="PANTHER" id="PTHR43586:SF4">
    <property type="entry name" value="ISOPENICILLIN N EPIMERASE"/>
    <property type="match status" value="1"/>
</dbReference>
<dbReference type="EC" id="2.8.1.7" evidence="3"/>
<gene>
    <name evidence="8" type="ORF">SAMN04487969_107187</name>
</gene>
<dbReference type="GO" id="GO:0006534">
    <property type="term" value="P:cysteine metabolic process"/>
    <property type="evidence" value="ECO:0007669"/>
    <property type="project" value="InterPro"/>
</dbReference>
<organism evidence="8 9">
    <name type="scientific">Paenibacillus algorifonticola</name>
    <dbReference type="NCBI Taxonomy" id="684063"/>
    <lineage>
        <taxon>Bacteria</taxon>
        <taxon>Bacillati</taxon>
        <taxon>Bacillota</taxon>
        <taxon>Bacilli</taxon>
        <taxon>Bacillales</taxon>
        <taxon>Paenibacillaceae</taxon>
        <taxon>Paenibacillus</taxon>
    </lineage>
</organism>
<evidence type="ECO:0000313" key="9">
    <source>
        <dbReference type="Proteomes" id="UP000183410"/>
    </source>
</evidence>
<dbReference type="PANTHER" id="PTHR43586">
    <property type="entry name" value="CYSTEINE DESULFURASE"/>
    <property type="match status" value="1"/>
</dbReference>
<evidence type="ECO:0000256" key="5">
    <source>
        <dbReference type="ARBA" id="ARBA00022898"/>
    </source>
</evidence>
<dbReference type="InterPro" id="IPR010970">
    <property type="entry name" value="Cys_dSase_SufS"/>
</dbReference>
<dbReference type="GO" id="GO:0030170">
    <property type="term" value="F:pyridoxal phosphate binding"/>
    <property type="evidence" value="ECO:0007669"/>
    <property type="project" value="InterPro"/>
</dbReference>
<dbReference type="Gene3D" id="3.40.640.10">
    <property type="entry name" value="Type I PLP-dependent aspartate aminotransferase-like (Major domain)"/>
    <property type="match status" value="1"/>
</dbReference>
<dbReference type="AlphaFoldDB" id="A0A1I2DR62"/>
<evidence type="ECO:0000256" key="4">
    <source>
        <dbReference type="ARBA" id="ARBA00022679"/>
    </source>
</evidence>
<feature type="domain" description="Aminotransferase class V" evidence="7">
    <location>
        <begin position="10"/>
        <end position="378"/>
    </location>
</feature>
<dbReference type="InterPro" id="IPR015424">
    <property type="entry name" value="PyrdxlP-dep_Trfase"/>
</dbReference>
<dbReference type="Proteomes" id="UP000183410">
    <property type="component" value="Unassembled WGS sequence"/>
</dbReference>
<evidence type="ECO:0000256" key="6">
    <source>
        <dbReference type="ARBA" id="ARBA00050776"/>
    </source>
</evidence>
<dbReference type="EMBL" id="FONN01000007">
    <property type="protein sequence ID" value="SFE83082.1"/>
    <property type="molecule type" value="Genomic_DNA"/>
</dbReference>
<proteinExistence type="inferred from homology"/>
<evidence type="ECO:0000256" key="3">
    <source>
        <dbReference type="ARBA" id="ARBA00012239"/>
    </source>
</evidence>
<evidence type="ECO:0000313" key="8">
    <source>
        <dbReference type="EMBL" id="SFE83082.1"/>
    </source>
</evidence>
<comment type="catalytic activity">
    <reaction evidence="6">
        <text>(sulfur carrier)-H + L-cysteine = (sulfur carrier)-SH + L-alanine</text>
        <dbReference type="Rhea" id="RHEA:43892"/>
        <dbReference type="Rhea" id="RHEA-COMP:14737"/>
        <dbReference type="Rhea" id="RHEA-COMP:14739"/>
        <dbReference type="ChEBI" id="CHEBI:29917"/>
        <dbReference type="ChEBI" id="CHEBI:35235"/>
        <dbReference type="ChEBI" id="CHEBI:57972"/>
        <dbReference type="ChEBI" id="CHEBI:64428"/>
        <dbReference type="EC" id="2.8.1.7"/>
    </reaction>
</comment>
<evidence type="ECO:0000256" key="1">
    <source>
        <dbReference type="ARBA" id="ARBA00001933"/>
    </source>
</evidence>
<dbReference type="InterPro" id="IPR010969">
    <property type="entry name" value="Cys_dSase-rel_unknwn_funct"/>
</dbReference>
<dbReference type="NCBIfam" id="TIGR01977">
    <property type="entry name" value="am_tr_V_EF2568"/>
    <property type="match status" value="1"/>
</dbReference>
<reference evidence="9" key="1">
    <citation type="submission" date="2016-10" db="EMBL/GenBank/DDBJ databases">
        <authorList>
            <person name="Varghese N."/>
            <person name="Submissions S."/>
        </authorList>
    </citation>
    <scope>NUCLEOTIDE SEQUENCE [LARGE SCALE GENOMIC DNA]</scope>
    <source>
        <strain evidence="9">CGMCC 1.10223</strain>
    </source>
</reference>
<dbReference type="CDD" id="cd06453">
    <property type="entry name" value="SufS_like"/>
    <property type="match status" value="1"/>
</dbReference>
<evidence type="ECO:0000256" key="2">
    <source>
        <dbReference type="ARBA" id="ARBA00010447"/>
    </source>
</evidence>
<dbReference type="GO" id="GO:0031071">
    <property type="term" value="F:cysteine desulfurase activity"/>
    <property type="evidence" value="ECO:0007669"/>
    <property type="project" value="UniProtKB-EC"/>
</dbReference>
<keyword evidence="4" id="KW-0808">Transferase</keyword>
<comment type="cofactor">
    <cofactor evidence="1">
        <name>pyridoxal 5'-phosphate</name>
        <dbReference type="ChEBI" id="CHEBI:597326"/>
    </cofactor>
</comment>
<dbReference type="InterPro" id="IPR016454">
    <property type="entry name" value="Cysteine_dSase"/>
</dbReference>
<dbReference type="PIRSF" id="PIRSF005572">
    <property type="entry name" value="NifS"/>
    <property type="match status" value="1"/>
</dbReference>
<dbReference type="Pfam" id="PF00266">
    <property type="entry name" value="Aminotran_5"/>
    <property type="match status" value="1"/>
</dbReference>
<comment type="similarity">
    <text evidence="2">Belongs to the class-V pyridoxal-phosphate-dependent aminotransferase family. Csd subfamily.</text>
</comment>
<protein>
    <recommendedName>
        <fullName evidence="3">cysteine desulfurase</fullName>
        <ecNumber evidence="3">2.8.1.7</ecNumber>
    </recommendedName>
</protein>
<keyword evidence="5" id="KW-0663">Pyridoxal phosphate</keyword>
<dbReference type="Gene3D" id="3.90.1150.10">
    <property type="entry name" value="Aspartate Aminotransferase, domain 1"/>
    <property type="match status" value="1"/>
</dbReference>
<dbReference type="InterPro" id="IPR015422">
    <property type="entry name" value="PyrdxlP-dep_Trfase_small"/>
</dbReference>
<dbReference type="InterPro" id="IPR000192">
    <property type="entry name" value="Aminotrans_V_dom"/>
</dbReference>